<evidence type="ECO:0000256" key="2">
    <source>
        <dbReference type="SAM" id="MobiDB-lite"/>
    </source>
</evidence>
<dbReference type="AlphaFoldDB" id="A0A3P7RFB8"/>
<reference evidence="3 4" key="1">
    <citation type="submission" date="2018-11" db="EMBL/GenBank/DDBJ databases">
        <authorList>
            <consortium name="Pathogen Informatics"/>
        </authorList>
    </citation>
    <scope>NUCLEOTIDE SEQUENCE [LARGE SCALE GENOMIC DNA]</scope>
</reference>
<feature type="coiled-coil region" evidence="1">
    <location>
        <begin position="150"/>
        <end position="177"/>
    </location>
</feature>
<keyword evidence="4" id="KW-1185">Reference proteome</keyword>
<dbReference type="EMBL" id="UYRT01098712">
    <property type="protein sequence ID" value="VDN41856.1"/>
    <property type="molecule type" value="Genomic_DNA"/>
</dbReference>
<keyword evidence="1" id="KW-0175">Coiled coil</keyword>
<protein>
    <submittedName>
        <fullName evidence="3">Uncharacterized protein</fullName>
    </submittedName>
</protein>
<dbReference type="Proteomes" id="UP000271098">
    <property type="component" value="Unassembled WGS sequence"/>
</dbReference>
<feature type="region of interest" description="Disordered" evidence="2">
    <location>
        <begin position="192"/>
        <end position="211"/>
    </location>
</feature>
<sequence>MQWNAPFSDELFDFFLSLFNRWPPSPTFGHLFDVWVTWIRPWRYCGNDLKRVMPFIRSNRRFYIELSDAFWRRSFALECAEDVEILASYITILTSPEFLKVYEELEYSIESNVLNLMNTLRENADEFRAKVFGEEMRLQKANWFQRFFLCGDEQDRLSKHKKALEELERLIVSAEIALIGGEDNEFRSRETPAAAATDSSETLRDSSYSPNSLAKQIPDHYVDPATKLIYLTPLGRQQVRFFLCYNVFQNENSSGFKC</sequence>
<organism evidence="3 4">
    <name type="scientific">Gongylonema pulchrum</name>
    <dbReference type="NCBI Taxonomy" id="637853"/>
    <lineage>
        <taxon>Eukaryota</taxon>
        <taxon>Metazoa</taxon>
        <taxon>Ecdysozoa</taxon>
        <taxon>Nematoda</taxon>
        <taxon>Chromadorea</taxon>
        <taxon>Rhabditida</taxon>
        <taxon>Spirurina</taxon>
        <taxon>Spiruromorpha</taxon>
        <taxon>Spiruroidea</taxon>
        <taxon>Gongylonematidae</taxon>
        <taxon>Gongylonema</taxon>
    </lineage>
</organism>
<evidence type="ECO:0000313" key="3">
    <source>
        <dbReference type="EMBL" id="VDN41856.1"/>
    </source>
</evidence>
<accession>A0A3P7RFB8</accession>
<dbReference type="OrthoDB" id="2359216at2759"/>
<feature type="compositionally biased region" description="Polar residues" evidence="2">
    <location>
        <begin position="197"/>
        <end position="211"/>
    </location>
</feature>
<gene>
    <name evidence="3" type="ORF">GPUH_LOCUS23714</name>
</gene>
<proteinExistence type="predicted"/>
<evidence type="ECO:0000256" key="1">
    <source>
        <dbReference type="SAM" id="Coils"/>
    </source>
</evidence>
<name>A0A3P7RFB8_9BILA</name>
<evidence type="ECO:0000313" key="4">
    <source>
        <dbReference type="Proteomes" id="UP000271098"/>
    </source>
</evidence>